<keyword evidence="5 7" id="KW-0378">Hydrolase</keyword>
<dbReference type="Pfam" id="PF00450">
    <property type="entry name" value="Peptidase_S10"/>
    <property type="match status" value="1"/>
</dbReference>
<name>A0AAN7VGG6_9COLE</name>
<keyword evidence="9" id="KW-1185">Reference proteome</keyword>
<dbReference type="Gene3D" id="3.40.50.1820">
    <property type="entry name" value="alpha/beta hydrolase"/>
    <property type="match status" value="1"/>
</dbReference>
<comment type="caution">
    <text evidence="8">The sequence shown here is derived from an EMBL/GenBank/DDBJ whole genome shotgun (WGS) entry which is preliminary data.</text>
</comment>
<keyword evidence="4 7" id="KW-0732">Signal</keyword>
<protein>
    <recommendedName>
        <fullName evidence="7">Carboxypeptidase</fullName>
        <ecNumber evidence="7">3.4.16.-</ecNumber>
    </recommendedName>
</protein>
<proteinExistence type="inferred from homology"/>
<evidence type="ECO:0000256" key="2">
    <source>
        <dbReference type="ARBA" id="ARBA00022645"/>
    </source>
</evidence>
<evidence type="ECO:0000256" key="7">
    <source>
        <dbReference type="RuleBase" id="RU361156"/>
    </source>
</evidence>
<dbReference type="PROSITE" id="PS00131">
    <property type="entry name" value="CARBOXYPEPT_SER_SER"/>
    <property type="match status" value="1"/>
</dbReference>
<dbReference type="GO" id="GO:0006508">
    <property type="term" value="P:proteolysis"/>
    <property type="evidence" value="ECO:0007669"/>
    <property type="project" value="UniProtKB-KW"/>
</dbReference>
<organism evidence="8 9">
    <name type="scientific">Pyrocoelia pectoralis</name>
    <dbReference type="NCBI Taxonomy" id="417401"/>
    <lineage>
        <taxon>Eukaryota</taxon>
        <taxon>Metazoa</taxon>
        <taxon>Ecdysozoa</taxon>
        <taxon>Arthropoda</taxon>
        <taxon>Hexapoda</taxon>
        <taxon>Insecta</taxon>
        <taxon>Pterygota</taxon>
        <taxon>Neoptera</taxon>
        <taxon>Endopterygota</taxon>
        <taxon>Coleoptera</taxon>
        <taxon>Polyphaga</taxon>
        <taxon>Elateriformia</taxon>
        <taxon>Elateroidea</taxon>
        <taxon>Lampyridae</taxon>
        <taxon>Lampyrinae</taxon>
        <taxon>Pyrocoelia</taxon>
    </lineage>
</organism>
<comment type="similarity">
    <text evidence="1 7">Belongs to the peptidase S10 family.</text>
</comment>
<dbReference type="InterPro" id="IPR018202">
    <property type="entry name" value="Ser_caboxypep_ser_AS"/>
</dbReference>
<dbReference type="PRINTS" id="PR00724">
    <property type="entry name" value="CRBOXYPTASEC"/>
</dbReference>
<dbReference type="InterPro" id="IPR029058">
    <property type="entry name" value="AB_hydrolase_fold"/>
</dbReference>
<feature type="chain" id="PRO_5042665479" description="Carboxypeptidase" evidence="7">
    <location>
        <begin position="21"/>
        <end position="459"/>
    </location>
</feature>
<evidence type="ECO:0000256" key="6">
    <source>
        <dbReference type="ARBA" id="ARBA00023180"/>
    </source>
</evidence>
<evidence type="ECO:0000256" key="4">
    <source>
        <dbReference type="ARBA" id="ARBA00022729"/>
    </source>
</evidence>
<keyword evidence="2 7" id="KW-0121">Carboxypeptidase</keyword>
<gene>
    <name evidence="8" type="ORF">RI129_006123</name>
</gene>
<dbReference type="PANTHER" id="PTHR11802">
    <property type="entry name" value="SERINE PROTEASE FAMILY S10 SERINE CARBOXYPEPTIDASE"/>
    <property type="match status" value="1"/>
</dbReference>
<sequence>MRLVVVLIFLTSFIPQLTRSNDQPDALQKNIVGDEPLILTPLIKSGKIQEAQNAAEVKFNEFGNVQSYAGYFTVNEEHNSNMFFWFFPSEKNYSSDPIILWLQGGPGTSCLMGLFSEHGPFYISPKLELKFRSYSWTKTHSVIYIDNPVGTGFSFTNDDGYLENQTQIGEQLYEALLQFFELFPHLRSNDFFVAGESYAGKYVPAISHTILRQNLDPKFKINLQGLAIGNGLCDPENQLLYGDYLYQIGLIDINQKAVIDQLTQDVANFIQKEEWLQASNIFQRLFLKTPHGQCLFRNITGFHNHYNFLQVEDTSTIYIKKYMEREDVRIALHVGNNTLSNGADVAVHLLSDITQSVAPLLVDLLENYRVLMYSGQLDIIIPYVLSENFLQKLNFKGAEQYKIAPRHHWRVDGQLAGYVKEAGKLTELLVRNAGHLVPGDQPQWALDMINRFTRNESFY</sequence>
<evidence type="ECO:0000256" key="5">
    <source>
        <dbReference type="ARBA" id="ARBA00022801"/>
    </source>
</evidence>
<reference evidence="8 9" key="1">
    <citation type="journal article" date="2024" name="Insects">
        <title>An Improved Chromosome-Level Genome Assembly of the Firefly Pyrocoelia pectoralis.</title>
        <authorList>
            <person name="Fu X."/>
            <person name="Meyer-Rochow V.B."/>
            <person name="Ballantyne L."/>
            <person name="Zhu X."/>
        </authorList>
    </citation>
    <scope>NUCLEOTIDE SEQUENCE [LARGE SCALE GENOMIC DNA]</scope>
    <source>
        <strain evidence="8">XCY_ONT2</strain>
    </source>
</reference>
<dbReference type="EC" id="3.4.16.-" evidence="7"/>
<dbReference type="PANTHER" id="PTHR11802:SF472">
    <property type="entry name" value="SERINE CARBOXYPEPTIDASE CPVL-RELATED"/>
    <property type="match status" value="1"/>
</dbReference>
<dbReference type="GO" id="GO:0004185">
    <property type="term" value="F:serine-type carboxypeptidase activity"/>
    <property type="evidence" value="ECO:0007669"/>
    <property type="project" value="UniProtKB-UniRule"/>
</dbReference>
<evidence type="ECO:0000313" key="9">
    <source>
        <dbReference type="Proteomes" id="UP001329430"/>
    </source>
</evidence>
<dbReference type="InterPro" id="IPR033124">
    <property type="entry name" value="Ser_caboxypep_his_AS"/>
</dbReference>
<dbReference type="AlphaFoldDB" id="A0AAN7VGG6"/>
<evidence type="ECO:0000256" key="1">
    <source>
        <dbReference type="ARBA" id="ARBA00009431"/>
    </source>
</evidence>
<keyword evidence="3 7" id="KW-0645">Protease</keyword>
<dbReference type="PROSITE" id="PS00560">
    <property type="entry name" value="CARBOXYPEPT_SER_HIS"/>
    <property type="match status" value="1"/>
</dbReference>
<evidence type="ECO:0000256" key="3">
    <source>
        <dbReference type="ARBA" id="ARBA00022670"/>
    </source>
</evidence>
<dbReference type="EMBL" id="JAVRBK010000004">
    <property type="protein sequence ID" value="KAK5644823.1"/>
    <property type="molecule type" value="Genomic_DNA"/>
</dbReference>
<feature type="signal peptide" evidence="7">
    <location>
        <begin position="1"/>
        <end position="20"/>
    </location>
</feature>
<accession>A0AAN7VGG6</accession>
<dbReference type="SUPFAM" id="SSF53474">
    <property type="entry name" value="alpha/beta-Hydrolases"/>
    <property type="match status" value="1"/>
</dbReference>
<dbReference type="FunFam" id="3.40.50.1820:FF:000096">
    <property type="entry name" value="Carboxypeptidase vitellogenic-like"/>
    <property type="match status" value="1"/>
</dbReference>
<dbReference type="InterPro" id="IPR001563">
    <property type="entry name" value="Peptidase_S10"/>
</dbReference>
<dbReference type="Proteomes" id="UP001329430">
    <property type="component" value="Chromosome 4"/>
</dbReference>
<keyword evidence="6" id="KW-0325">Glycoprotein</keyword>
<evidence type="ECO:0000313" key="8">
    <source>
        <dbReference type="EMBL" id="KAK5644823.1"/>
    </source>
</evidence>